<feature type="domain" description="AMP-dependent synthetase/ligase" evidence="1">
    <location>
        <begin position="15"/>
        <end position="376"/>
    </location>
</feature>
<dbReference type="RefSeq" id="WP_066161793.1">
    <property type="nucleotide sequence ID" value="NZ_CP136137.1"/>
</dbReference>
<name>A0ABZ2TYA4_9ACTN</name>
<dbReference type="GO" id="GO:0016874">
    <property type="term" value="F:ligase activity"/>
    <property type="evidence" value="ECO:0007669"/>
    <property type="project" value="UniProtKB-KW"/>
</dbReference>
<dbReference type="InterPro" id="IPR000873">
    <property type="entry name" value="AMP-dep_synth/lig_dom"/>
</dbReference>
<dbReference type="Pfam" id="PF00501">
    <property type="entry name" value="AMP-binding"/>
    <property type="match status" value="1"/>
</dbReference>
<dbReference type="NCBIfam" id="NF004837">
    <property type="entry name" value="PRK06187.1"/>
    <property type="match status" value="1"/>
</dbReference>
<dbReference type="Gene3D" id="3.40.50.12780">
    <property type="entry name" value="N-terminal domain of ligase-like"/>
    <property type="match status" value="1"/>
</dbReference>
<reference evidence="3 4" key="1">
    <citation type="journal article" date="2023" name="Virus Evol.">
        <title>Computational host range prediction-The good, the bad, and the ugly.</title>
        <authorList>
            <person name="Howell A.A."/>
            <person name="Versoza C.J."/>
            <person name="Pfeifer S.P."/>
        </authorList>
    </citation>
    <scope>NUCLEOTIDE SEQUENCE [LARGE SCALE GENOMIC DNA]</scope>
    <source>
        <strain evidence="3 4">1610/1b</strain>
    </source>
</reference>
<evidence type="ECO:0000313" key="3">
    <source>
        <dbReference type="EMBL" id="WYY06106.1"/>
    </source>
</evidence>
<sequence length="520" mass="55181">MDNGIGNWPTIHRVRHPDRIALIDAANGAELTFGQLDARTNALADALARKGIAQGDRVALVTLNSPQMLEVVLAVAKLGGVAVPINCRLQAPEVQYILGDCGARIVFSSPQTAPVVAAAVEGTDVSEIIEIPSGEQRAAGEASQSPYETLIAAGSTERVEADVAADDLAMLMYTSGTTGFPKGAMLTHANHHWNAINNLTAVEGIGPLDISLAAAPLFHIGALGIFSLPLLYVGGTTVVLEAFTPDAWLDAVATHRVSVAFAVPAMWAAIDATPAMGTTDLSSLRYGLCGGAPCPVVLIESLTRRGIRFAEGFGLTETAPIACVLDIEDTVRFAGSVGKPALHVDMMVADPQGEEVSRGEIGELLVRGPNVFIGYWNKPDATAEALRGGWFYTGDLATCDDDGYYRIVDRKKDMIVSGGENVYASEVEQVMHRHPAVGEVAVIGIPDEKWGESVTAVVAVKPGADVAEAELITWTREQIAHFKSPRAVYFVDALPRTATGKILKRDLRKRWSADGSAVQR</sequence>
<protein>
    <submittedName>
        <fullName evidence="3">Long-chain fatty acid--CoA ligase</fullName>
    </submittedName>
</protein>
<dbReference type="EMBL" id="CP136137">
    <property type="protein sequence ID" value="WYY06106.1"/>
    <property type="molecule type" value="Genomic_DNA"/>
</dbReference>
<organism evidence="3 4">
    <name type="scientific">Gordonia hydrophobica</name>
    <dbReference type="NCBI Taxonomy" id="40516"/>
    <lineage>
        <taxon>Bacteria</taxon>
        <taxon>Bacillati</taxon>
        <taxon>Actinomycetota</taxon>
        <taxon>Actinomycetes</taxon>
        <taxon>Mycobacteriales</taxon>
        <taxon>Gordoniaceae</taxon>
        <taxon>Gordonia</taxon>
    </lineage>
</organism>
<dbReference type="InterPro" id="IPR045851">
    <property type="entry name" value="AMP-bd_C_sf"/>
</dbReference>
<dbReference type="InterPro" id="IPR042099">
    <property type="entry name" value="ANL_N_sf"/>
</dbReference>
<dbReference type="PANTHER" id="PTHR43767">
    <property type="entry name" value="LONG-CHAIN-FATTY-ACID--COA LIGASE"/>
    <property type="match status" value="1"/>
</dbReference>
<dbReference type="InterPro" id="IPR050237">
    <property type="entry name" value="ATP-dep_AMP-bd_enzyme"/>
</dbReference>
<dbReference type="PANTHER" id="PTHR43767:SF1">
    <property type="entry name" value="NONRIBOSOMAL PEPTIDE SYNTHASE PES1 (EUROFUNG)-RELATED"/>
    <property type="match status" value="1"/>
</dbReference>
<dbReference type="Gene3D" id="3.30.300.30">
    <property type="match status" value="1"/>
</dbReference>
<evidence type="ECO:0000313" key="4">
    <source>
        <dbReference type="Proteomes" id="UP001479933"/>
    </source>
</evidence>
<evidence type="ECO:0000259" key="1">
    <source>
        <dbReference type="Pfam" id="PF00501"/>
    </source>
</evidence>
<dbReference type="CDD" id="cd17631">
    <property type="entry name" value="FACL_FadD13-like"/>
    <property type="match status" value="1"/>
</dbReference>
<feature type="domain" description="AMP-binding enzyme C-terminal" evidence="2">
    <location>
        <begin position="426"/>
        <end position="501"/>
    </location>
</feature>
<dbReference type="InterPro" id="IPR020845">
    <property type="entry name" value="AMP-binding_CS"/>
</dbReference>
<keyword evidence="4" id="KW-1185">Reference proteome</keyword>
<dbReference type="Proteomes" id="UP001479933">
    <property type="component" value="Chromosome"/>
</dbReference>
<dbReference type="InterPro" id="IPR025110">
    <property type="entry name" value="AMP-bd_C"/>
</dbReference>
<evidence type="ECO:0000259" key="2">
    <source>
        <dbReference type="Pfam" id="PF13193"/>
    </source>
</evidence>
<dbReference type="PROSITE" id="PS00455">
    <property type="entry name" value="AMP_BINDING"/>
    <property type="match status" value="1"/>
</dbReference>
<accession>A0ABZ2TYA4</accession>
<dbReference type="Pfam" id="PF13193">
    <property type="entry name" value="AMP-binding_C"/>
    <property type="match status" value="1"/>
</dbReference>
<dbReference type="SUPFAM" id="SSF56801">
    <property type="entry name" value="Acetyl-CoA synthetase-like"/>
    <property type="match status" value="1"/>
</dbReference>
<gene>
    <name evidence="3" type="ORF">RVF87_13595</name>
</gene>
<keyword evidence="3" id="KW-0436">Ligase</keyword>
<proteinExistence type="predicted"/>